<keyword evidence="2" id="KW-1133">Transmembrane helix</keyword>
<feature type="compositionally biased region" description="Basic residues" evidence="1">
    <location>
        <begin position="13"/>
        <end position="31"/>
    </location>
</feature>
<sequence length="474" mass="47977">MTNQARGSSLVQARKKNHNHHHLHSHHHVRYQQKPEGSETDIRSTSEDKKVQDREVVVVQTVSVVQVIDATGAPIGVSTIHSDSVTQSPKRTAAGVTLAVSALGNILPSVSLAGPAVGDGTPSSTGSAKSGSASLTAPLSSLSSTLTSVPFTSTTGFPTLSAGVYNSSASRPPPLFSNSTLVHSLFTNSTTSSSFSLSTSTSYSSSSGSQSTSTWVPAATVGGAGGDGNAGADGATGTASVATATSTPTTSSGLGLTPAAQSAVIGGVVGGVAGIALIAFVLMFLLKWKKQQVRGIMLLGDGDSTAKGRGPSSGPGSGGGGMTERSIPFAVPSALASLTGQKRAIEGPSEESGAQEKGFYRVSGKKLLSVLESGGDGYSDPHASVMSTNSYYRDSQAFSGGPSTPRLQLGSPMRPESGVPIMRSGPARRAVQEQVPYSDSLAPPPTDPPGRPLVSRHSSQGSGSPSRFAEDLMA</sequence>
<feature type="region of interest" description="Disordered" evidence="1">
    <location>
        <begin position="394"/>
        <end position="474"/>
    </location>
</feature>
<protein>
    <submittedName>
        <fullName evidence="3">Uncharacterized protein</fullName>
    </submittedName>
</protein>
<name>A0AAN6NGH9_9PEZI</name>
<feature type="compositionally biased region" description="Polar residues" evidence="1">
    <location>
        <begin position="394"/>
        <end position="406"/>
    </location>
</feature>
<evidence type="ECO:0000313" key="3">
    <source>
        <dbReference type="EMBL" id="KAK3945090.1"/>
    </source>
</evidence>
<comment type="caution">
    <text evidence="3">The sequence shown here is derived from an EMBL/GenBank/DDBJ whole genome shotgun (WGS) entry which is preliminary data.</text>
</comment>
<feature type="compositionally biased region" description="Basic and acidic residues" evidence="1">
    <location>
        <begin position="36"/>
        <end position="52"/>
    </location>
</feature>
<keyword evidence="2" id="KW-0472">Membrane</keyword>
<gene>
    <name evidence="3" type="ORF">QBC46DRAFT_372720</name>
</gene>
<feature type="region of interest" description="Disordered" evidence="1">
    <location>
        <begin position="301"/>
        <end position="326"/>
    </location>
</feature>
<feature type="compositionally biased region" description="Gly residues" evidence="1">
    <location>
        <begin position="311"/>
        <end position="322"/>
    </location>
</feature>
<feature type="compositionally biased region" description="Pro residues" evidence="1">
    <location>
        <begin position="442"/>
        <end position="451"/>
    </location>
</feature>
<evidence type="ECO:0000313" key="4">
    <source>
        <dbReference type="Proteomes" id="UP001303473"/>
    </source>
</evidence>
<keyword evidence="2" id="KW-0812">Transmembrane</keyword>
<dbReference type="Proteomes" id="UP001303473">
    <property type="component" value="Unassembled WGS sequence"/>
</dbReference>
<feature type="compositionally biased region" description="Low complexity" evidence="1">
    <location>
        <begin position="232"/>
        <end position="253"/>
    </location>
</feature>
<organism evidence="3 4">
    <name type="scientific">Diplogelasinospora grovesii</name>
    <dbReference type="NCBI Taxonomy" id="303347"/>
    <lineage>
        <taxon>Eukaryota</taxon>
        <taxon>Fungi</taxon>
        <taxon>Dikarya</taxon>
        <taxon>Ascomycota</taxon>
        <taxon>Pezizomycotina</taxon>
        <taxon>Sordariomycetes</taxon>
        <taxon>Sordariomycetidae</taxon>
        <taxon>Sordariales</taxon>
        <taxon>Diplogelasinosporaceae</taxon>
        <taxon>Diplogelasinospora</taxon>
    </lineage>
</organism>
<feature type="region of interest" description="Disordered" evidence="1">
    <location>
        <begin position="1"/>
        <end position="52"/>
    </location>
</feature>
<feature type="region of interest" description="Disordered" evidence="1">
    <location>
        <begin position="227"/>
        <end position="253"/>
    </location>
</feature>
<evidence type="ECO:0000256" key="1">
    <source>
        <dbReference type="SAM" id="MobiDB-lite"/>
    </source>
</evidence>
<proteinExistence type="predicted"/>
<feature type="transmembrane region" description="Helical" evidence="2">
    <location>
        <begin position="264"/>
        <end position="286"/>
    </location>
</feature>
<keyword evidence="4" id="KW-1185">Reference proteome</keyword>
<dbReference type="AlphaFoldDB" id="A0AAN6NGH9"/>
<accession>A0AAN6NGH9</accession>
<evidence type="ECO:0000256" key="2">
    <source>
        <dbReference type="SAM" id="Phobius"/>
    </source>
</evidence>
<dbReference type="EMBL" id="MU853756">
    <property type="protein sequence ID" value="KAK3945090.1"/>
    <property type="molecule type" value="Genomic_DNA"/>
</dbReference>
<reference evidence="4" key="1">
    <citation type="journal article" date="2023" name="Mol. Phylogenet. Evol.">
        <title>Genome-scale phylogeny and comparative genomics of the fungal order Sordariales.</title>
        <authorList>
            <person name="Hensen N."/>
            <person name="Bonometti L."/>
            <person name="Westerberg I."/>
            <person name="Brannstrom I.O."/>
            <person name="Guillou S."/>
            <person name="Cros-Aarteil S."/>
            <person name="Calhoun S."/>
            <person name="Haridas S."/>
            <person name="Kuo A."/>
            <person name="Mondo S."/>
            <person name="Pangilinan J."/>
            <person name="Riley R."/>
            <person name="LaButti K."/>
            <person name="Andreopoulos B."/>
            <person name="Lipzen A."/>
            <person name="Chen C."/>
            <person name="Yan M."/>
            <person name="Daum C."/>
            <person name="Ng V."/>
            <person name="Clum A."/>
            <person name="Steindorff A."/>
            <person name="Ohm R.A."/>
            <person name="Martin F."/>
            <person name="Silar P."/>
            <person name="Natvig D.O."/>
            <person name="Lalanne C."/>
            <person name="Gautier V."/>
            <person name="Ament-Velasquez S.L."/>
            <person name="Kruys A."/>
            <person name="Hutchinson M.I."/>
            <person name="Powell A.J."/>
            <person name="Barry K."/>
            <person name="Miller A.N."/>
            <person name="Grigoriev I.V."/>
            <person name="Debuchy R."/>
            <person name="Gladieux P."/>
            <person name="Hiltunen Thoren M."/>
            <person name="Johannesson H."/>
        </authorList>
    </citation>
    <scope>NUCLEOTIDE SEQUENCE [LARGE SCALE GENOMIC DNA]</scope>
    <source>
        <strain evidence="4">CBS 340.73</strain>
    </source>
</reference>
<feature type="compositionally biased region" description="Polar residues" evidence="1">
    <location>
        <begin position="1"/>
        <end position="11"/>
    </location>
</feature>
<feature type="compositionally biased region" description="Low complexity" evidence="1">
    <location>
        <begin position="455"/>
        <end position="467"/>
    </location>
</feature>